<accession>A0AB34KM51</accession>
<proteinExistence type="predicted"/>
<dbReference type="PANTHER" id="PTHR30336:SF20">
    <property type="entry name" value="DUF218 DOMAIN-CONTAINING PROTEIN"/>
    <property type="match status" value="1"/>
</dbReference>
<dbReference type="Gene3D" id="1.10.3620.10">
    <property type="entry name" value="YdcF like domain"/>
    <property type="match status" value="1"/>
</dbReference>
<dbReference type="InterPro" id="IPR051599">
    <property type="entry name" value="Cell_Envelope_Assoc"/>
</dbReference>
<organism evidence="1 2">
    <name type="scientific">Cladosporium halotolerans</name>
    <dbReference type="NCBI Taxonomy" id="1052096"/>
    <lineage>
        <taxon>Eukaryota</taxon>
        <taxon>Fungi</taxon>
        <taxon>Dikarya</taxon>
        <taxon>Ascomycota</taxon>
        <taxon>Pezizomycotina</taxon>
        <taxon>Dothideomycetes</taxon>
        <taxon>Dothideomycetidae</taxon>
        <taxon>Cladosporiales</taxon>
        <taxon>Cladosporiaceae</taxon>
        <taxon>Cladosporium</taxon>
    </lineage>
</organism>
<dbReference type="GO" id="GO:0005886">
    <property type="term" value="C:plasma membrane"/>
    <property type="evidence" value="ECO:0007669"/>
    <property type="project" value="TreeGrafter"/>
</dbReference>
<dbReference type="PANTHER" id="PTHR30336">
    <property type="entry name" value="INNER MEMBRANE PROTEIN, PROBABLE PERMEASE"/>
    <property type="match status" value="1"/>
</dbReference>
<comment type="caution">
    <text evidence="1">The sequence shown here is derived from an EMBL/GenBank/DDBJ whole genome shotgun (WGS) entry which is preliminary data.</text>
</comment>
<dbReference type="EMBL" id="JAAQHG020000021">
    <property type="protein sequence ID" value="KAL1585137.1"/>
    <property type="molecule type" value="Genomic_DNA"/>
</dbReference>
<reference evidence="1 2" key="1">
    <citation type="journal article" date="2020" name="Microbiol. Resour. Announc.">
        <title>Draft Genome Sequence of a Cladosporium Species Isolated from the Mesophotic Ascidian Didemnum maculosum.</title>
        <authorList>
            <person name="Gioti A."/>
            <person name="Siaperas R."/>
            <person name="Nikolaivits E."/>
            <person name="Le Goff G."/>
            <person name="Ouazzani J."/>
            <person name="Kotoulas G."/>
            <person name="Topakas E."/>
        </authorList>
    </citation>
    <scope>NUCLEOTIDE SEQUENCE [LARGE SCALE GENOMIC DNA]</scope>
    <source>
        <strain evidence="1 2">TM138-S3</strain>
    </source>
</reference>
<dbReference type="InterPro" id="IPR014729">
    <property type="entry name" value="Rossmann-like_a/b/a_fold"/>
</dbReference>
<evidence type="ECO:0000313" key="1">
    <source>
        <dbReference type="EMBL" id="KAL1585137.1"/>
    </source>
</evidence>
<dbReference type="CDD" id="cd06259">
    <property type="entry name" value="YdcF-like"/>
    <property type="match status" value="1"/>
</dbReference>
<dbReference type="Proteomes" id="UP000803884">
    <property type="component" value="Unassembled WGS sequence"/>
</dbReference>
<dbReference type="GeneID" id="96007975"/>
<dbReference type="Gene3D" id="3.40.50.620">
    <property type="entry name" value="HUPs"/>
    <property type="match status" value="1"/>
</dbReference>
<sequence length="275" mass="30699">MSKIDGGKNVADDINIVSHFLAFEQIKNIQTHNPVDCIVICASSVLYQASHVFSALEKRPSLAKNLVLVGGIGHSTSLIYEAVERHPTFHAIKDHVTGLPEAQVLLQILERFFDLDGIENNGCRVLIEDRSTNCGANAVETRKVLEGVRIPDPGSCIFVQDPTMSLRTLASFEKAYGDLPVDKRPRFSACPVIVPRMRMEGEQLEYVLDESREIRKEDMWETKRFCELLVGEVARLTDDENGYGPRGKGFIGHVDVPVEVQEAAKKIRERLGVSR</sequence>
<evidence type="ECO:0000313" key="2">
    <source>
        <dbReference type="Proteomes" id="UP000803884"/>
    </source>
</evidence>
<dbReference type="AlphaFoldDB" id="A0AB34KM51"/>
<protein>
    <recommendedName>
        <fullName evidence="3">DUF218 domain-containing protein</fullName>
    </recommendedName>
</protein>
<evidence type="ECO:0008006" key="3">
    <source>
        <dbReference type="Google" id="ProtNLM"/>
    </source>
</evidence>
<dbReference type="RefSeq" id="XP_069228243.1">
    <property type="nucleotide sequence ID" value="XM_069375137.1"/>
</dbReference>
<keyword evidence="2" id="KW-1185">Reference proteome</keyword>
<name>A0AB34KM51_9PEZI</name>
<gene>
    <name evidence="1" type="ORF">WHR41_06532</name>
</gene>
<dbReference type="InterPro" id="IPR003848">
    <property type="entry name" value="DUF218"/>
</dbReference>